<keyword evidence="1" id="KW-0175">Coiled coil</keyword>
<dbReference type="PANTHER" id="PTHR12741">
    <property type="entry name" value="LYST-INTERACTING PROTEIN LIP5 DOPAMINE RESPONSIVE PROTEIN DRG-1"/>
    <property type="match status" value="1"/>
</dbReference>
<dbReference type="EMBL" id="BKCJ010003060">
    <property type="protein sequence ID" value="GEU52731.1"/>
    <property type="molecule type" value="Genomic_DNA"/>
</dbReference>
<dbReference type="GO" id="GO:0006508">
    <property type="term" value="P:proteolysis"/>
    <property type="evidence" value="ECO:0007669"/>
    <property type="project" value="UniProtKB-KW"/>
</dbReference>
<dbReference type="SMART" id="SM01205">
    <property type="entry name" value="FKS1_dom1"/>
    <property type="match status" value="1"/>
</dbReference>
<dbReference type="Pfam" id="PF08284">
    <property type="entry name" value="RVP_2"/>
    <property type="match status" value="1"/>
</dbReference>
<dbReference type="GO" id="GO:0046527">
    <property type="term" value="F:glucosyltransferase activity"/>
    <property type="evidence" value="ECO:0007669"/>
    <property type="project" value="TreeGrafter"/>
</dbReference>
<dbReference type="Gene3D" id="2.40.70.10">
    <property type="entry name" value="Acid Proteases"/>
    <property type="match status" value="1"/>
</dbReference>
<accession>A0A6L2KT51</accession>
<dbReference type="PANTHER" id="PTHR12741:SF48">
    <property type="entry name" value="1,3-BETA-GLUCAN SYNTHASE COMPONENT FKS1-RELATED"/>
    <property type="match status" value="1"/>
</dbReference>
<comment type="caution">
    <text evidence="3">The sequence shown here is derived from an EMBL/GenBank/DDBJ whole genome shotgun (WGS) entry which is preliminary data.</text>
</comment>
<evidence type="ECO:0000256" key="1">
    <source>
        <dbReference type="SAM" id="Coils"/>
    </source>
</evidence>
<evidence type="ECO:0000259" key="2">
    <source>
        <dbReference type="SMART" id="SM01205"/>
    </source>
</evidence>
<keyword evidence="3" id="KW-0645">Protease</keyword>
<dbReference type="AlphaFoldDB" id="A0A6L2KT51"/>
<keyword evidence="3" id="KW-0378">Hydrolase</keyword>
<reference evidence="3" key="1">
    <citation type="journal article" date="2019" name="Sci. Rep.">
        <title>Draft genome of Tanacetum cinerariifolium, the natural source of mosquito coil.</title>
        <authorList>
            <person name="Yamashiro T."/>
            <person name="Shiraishi A."/>
            <person name="Satake H."/>
            <person name="Nakayama K."/>
        </authorList>
    </citation>
    <scope>NUCLEOTIDE SEQUENCE</scope>
</reference>
<dbReference type="InterPro" id="IPR026899">
    <property type="entry name" value="FKS1-like_dom1"/>
</dbReference>
<dbReference type="GO" id="GO:0005886">
    <property type="term" value="C:plasma membrane"/>
    <property type="evidence" value="ECO:0007669"/>
    <property type="project" value="TreeGrafter"/>
</dbReference>
<feature type="coiled-coil region" evidence="1">
    <location>
        <begin position="207"/>
        <end position="234"/>
    </location>
</feature>
<sequence>MASYNIIPLSVDASNHPILQIPVVKACLSAIRNTNGLRFPISYKNHKSNDILDWLQSKFGFQNDNVSNQREHLILALANAYSRKSTAQVLELEDGIAVSRRKPKGSFLTEVVTPIYHTIAMEAKNNRAGKQKHSKWRNYDNLNEYFWIVECFKIGWPIDVKADFFHVQISFTCLIFRLKRRKSPICYWPSHIYVIGPSLRAAKLAAIAAKLEDMESLNEDIADLKRQAETKQRCGDKYGPGHRCKTGTFKLLEADDVEEPTDTQEVNLDENPSEVAKINLHAIFSKSQPTAMKVHGTLNSNEVLILIDGGSTHNFISDVLVNELKLTSQMVALLGVQIRNGDVIRCSKVCRDLSLQLGGLKVVQDFYPFSIGGADLVLGIQWLATLNTVQVNWKEMFMIFTIDGKQYKLQDVSTGPHKSSSFQHLAIEPDTDLDIPDSLKPIITKYHAVFDEPSNLPPLRSPTHSIPLVLNSTAPNIRPYSSNMEQHMYHLEQVLKLLQDNQFLPSFQNVVLDSRRWCSLGTLSLQKGFK</sequence>
<dbReference type="InterPro" id="IPR021109">
    <property type="entry name" value="Peptidase_aspartic_dom_sf"/>
</dbReference>
<evidence type="ECO:0000313" key="3">
    <source>
        <dbReference type="EMBL" id="GEU52731.1"/>
    </source>
</evidence>
<dbReference type="CDD" id="cd00303">
    <property type="entry name" value="retropepsin_like"/>
    <property type="match status" value="1"/>
</dbReference>
<gene>
    <name evidence="3" type="ORF">Tci_024709</name>
</gene>
<name>A0A6L2KT51_TANCI</name>
<proteinExistence type="predicted"/>
<organism evidence="3">
    <name type="scientific">Tanacetum cinerariifolium</name>
    <name type="common">Dalmatian daisy</name>
    <name type="synonym">Chrysanthemum cinerariifolium</name>
    <dbReference type="NCBI Taxonomy" id="118510"/>
    <lineage>
        <taxon>Eukaryota</taxon>
        <taxon>Viridiplantae</taxon>
        <taxon>Streptophyta</taxon>
        <taxon>Embryophyta</taxon>
        <taxon>Tracheophyta</taxon>
        <taxon>Spermatophyta</taxon>
        <taxon>Magnoliopsida</taxon>
        <taxon>eudicotyledons</taxon>
        <taxon>Gunneridae</taxon>
        <taxon>Pentapetalae</taxon>
        <taxon>asterids</taxon>
        <taxon>campanulids</taxon>
        <taxon>Asterales</taxon>
        <taxon>Asteraceae</taxon>
        <taxon>Asteroideae</taxon>
        <taxon>Anthemideae</taxon>
        <taxon>Anthemidinae</taxon>
        <taxon>Tanacetum</taxon>
    </lineage>
</organism>
<feature type="domain" description="1,3-beta-glucan synthase component FKS1-like" evidence="2">
    <location>
        <begin position="69"/>
        <end position="159"/>
    </location>
</feature>
<dbReference type="GO" id="GO:0008233">
    <property type="term" value="F:peptidase activity"/>
    <property type="evidence" value="ECO:0007669"/>
    <property type="project" value="UniProtKB-KW"/>
</dbReference>
<dbReference type="Pfam" id="PF14288">
    <property type="entry name" value="FKS1_dom1"/>
    <property type="match status" value="1"/>
</dbReference>
<protein>
    <submittedName>
        <fullName evidence="3">Retrotransposon Gag domain, retroviral aspartyl protease</fullName>
    </submittedName>
</protein>